<keyword evidence="4 7" id="KW-0862">Zinc</keyword>
<dbReference type="GO" id="GO:0046969">
    <property type="term" value="F:histone H3K9 deacetylase activity, NAD-dependent"/>
    <property type="evidence" value="ECO:0007669"/>
    <property type="project" value="TreeGrafter"/>
</dbReference>
<reference evidence="9 10" key="1">
    <citation type="journal article" date="2014" name="Nat. Commun.">
        <title>Molecular traces of alternative social organization in a termite genome.</title>
        <authorList>
            <person name="Terrapon N."/>
            <person name="Li C."/>
            <person name="Robertson H.M."/>
            <person name="Ji L."/>
            <person name="Meng X."/>
            <person name="Booth W."/>
            <person name="Chen Z."/>
            <person name="Childers C.P."/>
            <person name="Glastad K.M."/>
            <person name="Gokhale K."/>
            <person name="Gowin J."/>
            <person name="Gronenberg W."/>
            <person name="Hermansen R.A."/>
            <person name="Hu H."/>
            <person name="Hunt B.G."/>
            <person name="Huylmans A.K."/>
            <person name="Khalil S.M."/>
            <person name="Mitchell R.D."/>
            <person name="Munoz-Torres M.C."/>
            <person name="Mustard J.A."/>
            <person name="Pan H."/>
            <person name="Reese J.T."/>
            <person name="Scharf M.E."/>
            <person name="Sun F."/>
            <person name="Vogel H."/>
            <person name="Xiao J."/>
            <person name="Yang W."/>
            <person name="Yang Z."/>
            <person name="Yang Z."/>
            <person name="Zhou J."/>
            <person name="Zhu J."/>
            <person name="Brent C.S."/>
            <person name="Elsik C.G."/>
            <person name="Goodisman M.A."/>
            <person name="Liberles D.A."/>
            <person name="Roe R.M."/>
            <person name="Vargo E.L."/>
            <person name="Vilcinskas A."/>
            <person name="Wang J."/>
            <person name="Bornberg-Bauer E."/>
            <person name="Korb J."/>
            <person name="Zhang G."/>
            <person name="Liebig J."/>
        </authorList>
    </citation>
    <scope>NUCLEOTIDE SEQUENCE [LARGE SCALE GENOMIC DNA]</scope>
    <source>
        <tissue evidence="9">Whole organism</tissue>
    </source>
</reference>
<dbReference type="GO" id="GO:0070403">
    <property type="term" value="F:NAD+ binding"/>
    <property type="evidence" value="ECO:0007669"/>
    <property type="project" value="InterPro"/>
</dbReference>
<dbReference type="InterPro" id="IPR003000">
    <property type="entry name" value="Sirtuin"/>
</dbReference>
<dbReference type="PANTHER" id="PTHR11085">
    <property type="entry name" value="NAD-DEPENDENT PROTEIN DEACYLASE SIRTUIN-5, MITOCHONDRIAL-RELATED"/>
    <property type="match status" value="1"/>
</dbReference>
<dbReference type="Gene3D" id="3.40.50.1220">
    <property type="entry name" value="TPP-binding domain"/>
    <property type="match status" value="1"/>
</dbReference>
<dbReference type="STRING" id="136037.A0A067RE52"/>
<dbReference type="GO" id="GO:0005634">
    <property type="term" value="C:nucleus"/>
    <property type="evidence" value="ECO:0007669"/>
    <property type="project" value="TreeGrafter"/>
</dbReference>
<comment type="similarity">
    <text evidence="6">Belongs to the sirtuin family. Class IV subfamily.</text>
</comment>
<dbReference type="Gene3D" id="2.20.28.200">
    <property type="match status" value="1"/>
</dbReference>
<evidence type="ECO:0000256" key="2">
    <source>
        <dbReference type="ARBA" id="ARBA00022679"/>
    </source>
</evidence>
<keyword evidence="10" id="KW-1185">Reference proteome</keyword>
<dbReference type="PANTHER" id="PTHR11085:SF12">
    <property type="entry name" value="NAD-DEPENDENT PROTEIN DEACYLASE SIRTUIN-6"/>
    <property type="match status" value="1"/>
</dbReference>
<dbReference type="SUPFAM" id="SSF52467">
    <property type="entry name" value="DHS-like NAD/FAD-binding domain"/>
    <property type="match status" value="1"/>
</dbReference>
<evidence type="ECO:0000313" key="9">
    <source>
        <dbReference type="EMBL" id="KDR18319.1"/>
    </source>
</evidence>
<keyword evidence="2" id="KW-0808">Transferase</keyword>
<protein>
    <recommendedName>
        <fullName evidence="1">protein acetyllysine N-acetyltransferase</fullName>
        <ecNumber evidence="1">2.3.1.286</ecNumber>
    </recommendedName>
</protein>
<keyword evidence="5" id="KW-0520">NAD</keyword>
<dbReference type="GO" id="GO:0000122">
    <property type="term" value="P:negative regulation of transcription by RNA polymerase II"/>
    <property type="evidence" value="ECO:0007669"/>
    <property type="project" value="TreeGrafter"/>
</dbReference>
<proteinExistence type="inferred from homology"/>
<sequence>MAIGRAFETLVTGRKCLVIMRRVCRRTITKGNLDLRRGPNGVWTLEEKGLKPDINISFDVAAPTKTHMAIVKLVESGKVQYVVSQNIDGLHLRSGLQRTDIAELHGNMFTERCNQCGCQFVRKEATSTVGQKCLETPCPASRRNGRPCRGRLHDTILDWEDNLPENDLGMADFHSCVADLSICFGTTLQIVPSGNLPLYTKKFGGRLVICNLQPTKHDRKADLIIHSYVDDIMVRLMKLLDLPIPEYSSEKDPTKLIQSGHESLINWTVPDSSVKIMRTIYEGKCCKQSKKRGFNKDIERKDDLLDFKQIKRRKPKETEDQCENGLYTIHTDVSDNIKREIVMNSLESKSNVITAVKDSQKNIANSTECEVKTENDATQPSQIILEDSQTMSLTEHLHANVIKVGVIDVQS</sequence>
<name>A0A067RE52_ZOONE</name>
<dbReference type="EMBL" id="KK852693">
    <property type="protein sequence ID" value="KDR18319.1"/>
    <property type="molecule type" value="Genomic_DNA"/>
</dbReference>
<evidence type="ECO:0000256" key="3">
    <source>
        <dbReference type="ARBA" id="ARBA00022723"/>
    </source>
</evidence>
<dbReference type="eggNOG" id="KOG1905">
    <property type="taxonomic scope" value="Eukaryota"/>
</dbReference>
<feature type="active site" description="Proton acceptor" evidence="7">
    <location>
        <position position="105"/>
    </location>
</feature>
<feature type="binding site" evidence="7">
    <location>
        <position position="148"/>
    </location>
    <ligand>
        <name>Zn(2+)</name>
        <dbReference type="ChEBI" id="CHEBI:29105"/>
    </ligand>
</feature>
<dbReference type="InterPro" id="IPR026590">
    <property type="entry name" value="Ssirtuin_cat_dom"/>
</dbReference>
<evidence type="ECO:0000256" key="4">
    <source>
        <dbReference type="ARBA" id="ARBA00022833"/>
    </source>
</evidence>
<keyword evidence="3 7" id="KW-0479">Metal-binding</keyword>
<evidence type="ECO:0000259" key="8">
    <source>
        <dbReference type="PROSITE" id="PS50305"/>
    </source>
</evidence>
<evidence type="ECO:0000313" key="10">
    <source>
        <dbReference type="Proteomes" id="UP000027135"/>
    </source>
</evidence>
<dbReference type="EC" id="2.3.1.286" evidence="1"/>
<feature type="binding site" evidence="7">
    <location>
        <position position="116"/>
    </location>
    <ligand>
        <name>Zn(2+)</name>
        <dbReference type="ChEBI" id="CHEBI:29105"/>
    </ligand>
</feature>
<organism evidence="9 10">
    <name type="scientific">Zootermopsis nevadensis</name>
    <name type="common">Dampwood termite</name>
    <dbReference type="NCBI Taxonomy" id="136037"/>
    <lineage>
        <taxon>Eukaryota</taxon>
        <taxon>Metazoa</taxon>
        <taxon>Ecdysozoa</taxon>
        <taxon>Arthropoda</taxon>
        <taxon>Hexapoda</taxon>
        <taxon>Insecta</taxon>
        <taxon>Pterygota</taxon>
        <taxon>Neoptera</taxon>
        <taxon>Polyneoptera</taxon>
        <taxon>Dictyoptera</taxon>
        <taxon>Blattodea</taxon>
        <taxon>Blattoidea</taxon>
        <taxon>Termitoidae</taxon>
        <taxon>Termopsidae</taxon>
        <taxon>Zootermopsis</taxon>
    </lineage>
</organism>
<evidence type="ECO:0000256" key="5">
    <source>
        <dbReference type="ARBA" id="ARBA00023027"/>
    </source>
</evidence>
<dbReference type="PROSITE" id="PS50305">
    <property type="entry name" value="SIRTUIN"/>
    <property type="match status" value="1"/>
</dbReference>
<evidence type="ECO:0000256" key="6">
    <source>
        <dbReference type="ARBA" id="ARBA00038170"/>
    </source>
</evidence>
<dbReference type="InterPro" id="IPR050134">
    <property type="entry name" value="NAD-dep_sirtuin_deacylases"/>
</dbReference>
<evidence type="ECO:0000256" key="7">
    <source>
        <dbReference type="PROSITE-ProRule" id="PRU00236"/>
    </source>
</evidence>
<dbReference type="GO" id="GO:0003714">
    <property type="term" value="F:transcription corepressor activity"/>
    <property type="evidence" value="ECO:0007669"/>
    <property type="project" value="TreeGrafter"/>
</dbReference>
<dbReference type="Proteomes" id="UP000027135">
    <property type="component" value="Unassembled WGS sequence"/>
</dbReference>
<feature type="domain" description="Deacetylase sirtuin-type" evidence="8">
    <location>
        <begin position="1"/>
        <end position="243"/>
    </location>
</feature>
<feature type="binding site" evidence="7">
    <location>
        <position position="113"/>
    </location>
    <ligand>
        <name>Zn(2+)</name>
        <dbReference type="ChEBI" id="CHEBI:29105"/>
    </ligand>
</feature>
<dbReference type="AlphaFoldDB" id="A0A067RE52"/>
<dbReference type="GO" id="GO:0046872">
    <property type="term" value="F:metal ion binding"/>
    <property type="evidence" value="ECO:0007669"/>
    <property type="project" value="UniProtKB-KW"/>
</dbReference>
<dbReference type="InterPro" id="IPR029035">
    <property type="entry name" value="DHS-like_NAD/FAD-binding_dom"/>
</dbReference>
<gene>
    <name evidence="9" type="ORF">L798_07200</name>
</gene>
<feature type="binding site" evidence="7">
    <location>
        <position position="138"/>
    </location>
    <ligand>
        <name>Zn(2+)</name>
        <dbReference type="ChEBI" id="CHEBI:29105"/>
    </ligand>
</feature>
<accession>A0A067RE52</accession>
<dbReference type="FunCoup" id="A0A067RE52">
    <property type="interactions" value="655"/>
</dbReference>
<evidence type="ECO:0000256" key="1">
    <source>
        <dbReference type="ARBA" id="ARBA00012928"/>
    </source>
</evidence>
<dbReference type="InParanoid" id="A0A067RE52"/>
<dbReference type="Pfam" id="PF02146">
    <property type="entry name" value="SIR2"/>
    <property type="match status" value="1"/>
</dbReference>